<dbReference type="AlphaFoldDB" id="A0A7K7B3Z6"/>
<evidence type="ECO:0000259" key="2">
    <source>
        <dbReference type="Pfam" id="PF08190"/>
    </source>
</evidence>
<organism evidence="3 4">
    <name type="scientific">Nothoprocta ornata</name>
    <dbReference type="NCBI Taxonomy" id="83376"/>
    <lineage>
        <taxon>Eukaryota</taxon>
        <taxon>Metazoa</taxon>
        <taxon>Chordata</taxon>
        <taxon>Craniata</taxon>
        <taxon>Vertebrata</taxon>
        <taxon>Euteleostomi</taxon>
        <taxon>Archelosauria</taxon>
        <taxon>Archosauria</taxon>
        <taxon>Dinosauria</taxon>
        <taxon>Saurischia</taxon>
        <taxon>Theropoda</taxon>
        <taxon>Coelurosauria</taxon>
        <taxon>Aves</taxon>
        <taxon>Palaeognathae</taxon>
        <taxon>Tinamiformes</taxon>
        <taxon>Tinamidae</taxon>
        <taxon>Nothoprocta</taxon>
    </lineage>
</organism>
<proteinExistence type="inferred from homology"/>
<feature type="non-terminal residue" evidence="3">
    <location>
        <position position="1"/>
    </location>
</feature>
<evidence type="ECO:0000313" key="4">
    <source>
        <dbReference type="Proteomes" id="UP000531938"/>
    </source>
</evidence>
<dbReference type="GO" id="GO:0003351">
    <property type="term" value="P:epithelial cilium movement involved in extracellular fluid movement"/>
    <property type="evidence" value="ECO:0007669"/>
    <property type="project" value="TreeGrafter"/>
</dbReference>
<feature type="domain" description="PIH1 N-terminal" evidence="2">
    <location>
        <begin position="11"/>
        <end position="160"/>
    </location>
</feature>
<protein>
    <submittedName>
        <fullName evidence="3">KTU protein</fullName>
    </submittedName>
</protein>
<gene>
    <name evidence="3" type="primary">Dnaaf2</name>
    <name evidence="3" type="ORF">NOTORN_R14723</name>
</gene>
<dbReference type="PANTHER" id="PTHR22997">
    <property type="entry name" value="PIH1 DOMAIN-CONTAINING PROTEIN 1"/>
    <property type="match status" value="1"/>
</dbReference>
<sequence length="162" mass="18138">RQLLSEYAAELADPAQRRLYEQEVTALERERGVAVQFIHPTAGYVLRTSQDGARRCYLNVCSNAHVGAPEPRAERGGLRWALPYCLAPGREELRRGGRRLLLYDVVFHPAALRMAARSARFRRLLSDTALEAVERRFAVRLDRANAAVLRGAAYKGVPQAPV</sequence>
<dbReference type="EMBL" id="VZSH01000136">
    <property type="protein sequence ID" value="NWY03083.1"/>
    <property type="molecule type" value="Genomic_DNA"/>
</dbReference>
<comment type="similarity">
    <text evidence="1">Belongs to the PIH1 family.</text>
</comment>
<dbReference type="GO" id="GO:0060285">
    <property type="term" value="P:cilium-dependent cell motility"/>
    <property type="evidence" value="ECO:0007669"/>
    <property type="project" value="TreeGrafter"/>
</dbReference>
<keyword evidence="4" id="KW-1185">Reference proteome</keyword>
<dbReference type="GO" id="GO:0005576">
    <property type="term" value="C:extracellular region"/>
    <property type="evidence" value="ECO:0007669"/>
    <property type="project" value="GOC"/>
</dbReference>
<dbReference type="InterPro" id="IPR012981">
    <property type="entry name" value="PIH1_N"/>
</dbReference>
<dbReference type="InterPro" id="IPR050734">
    <property type="entry name" value="PIH1/Kintoun_subfamily"/>
</dbReference>
<dbReference type="GO" id="GO:0070286">
    <property type="term" value="P:axonemal dynein complex assembly"/>
    <property type="evidence" value="ECO:0007669"/>
    <property type="project" value="TreeGrafter"/>
</dbReference>
<feature type="non-terminal residue" evidence="3">
    <location>
        <position position="162"/>
    </location>
</feature>
<evidence type="ECO:0000256" key="1">
    <source>
        <dbReference type="ARBA" id="ARBA00008511"/>
    </source>
</evidence>
<dbReference type="Pfam" id="PF08190">
    <property type="entry name" value="PIH1"/>
    <property type="match status" value="1"/>
</dbReference>
<accession>A0A7K7B3Z6</accession>
<dbReference type="Proteomes" id="UP000531938">
    <property type="component" value="Unassembled WGS sequence"/>
</dbReference>
<name>A0A7K7B3Z6_9AVES</name>
<dbReference type="GO" id="GO:0005737">
    <property type="term" value="C:cytoplasm"/>
    <property type="evidence" value="ECO:0007669"/>
    <property type="project" value="TreeGrafter"/>
</dbReference>
<evidence type="ECO:0000313" key="3">
    <source>
        <dbReference type="EMBL" id="NWY03083.1"/>
    </source>
</evidence>
<dbReference type="PANTHER" id="PTHR22997:SF3">
    <property type="entry name" value="PROTEIN KINTOUN"/>
    <property type="match status" value="1"/>
</dbReference>
<comment type="caution">
    <text evidence="3">The sequence shown here is derived from an EMBL/GenBank/DDBJ whole genome shotgun (WGS) entry which is preliminary data.</text>
</comment>
<reference evidence="3 4" key="1">
    <citation type="submission" date="2019-09" db="EMBL/GenBank/DDBJ databases">
        <title>Bird 10,000 Genomes (B10K) Project - Family phase.</title>
        <authorList>
            <person name="Zhang G."/>
        </authorList>
    </citation>
    <scope>NUCLEOTIDE SEQUENCE [LARGE SCALE GENOMIC DNA]</scope>
    <source>
        <strain evidence="3">B10K-MSB-03</strain>
    </source>
</reference>